<reference evidence="2" key="1">
    <citation type="submission" date="2016-06" db="EMBL/GenBank/DDBJ databases">
        <authorList>
            <person name="Cuomo C."/>
            <person name="Litvintseva A."/>
            <person name="Heitman J."/>
            <person name="Chen Y."/>
            <person name="Sun S."/>
            <person name="Springer D."/>
            <person name="Dromer F."/>
            <person name="Young S."/>
            <person name="Zeng Q."/>
            <person name="Chapman S."/>
            <person name="Gujja S."/>
            <person name="Saif S."/>
            <person name="Birren B."/>
        </authorList>
    </citation>
    <scope>NUCLEOTIDE SEQUENCE</scope>
    <source>
        <strain evidence="2">CBS 7841</strain>
    </source>
</reference>
<organism evidence="2 3">
    <name type="scientific">Cryptococcus depauperatus CBS 7841</name>
    <dbReference type="NCBI Taxonomy" id="1295531"/>
    <lineage>
        <taxon>Eukaryota</taxon>
        <taxon>Fungi</taxon>
        <taxon>Dikarya</taxon>
        <taxon>Basidiomycota</taxon>
        <taxon>Agaricomycotina</taxon>
        <taxon>Tremellomycetes</taxon>
        <taxon>Tremellales</taxon>
        <taxon>Cryptococcaceae</taxon>
        <taxon>Cryptococcus</taxon>
    </lineage>
</organism>
<keyword evidence="3" id="KW-1185">Reference proteome</keyword>
<feature type="compositionally biased region" description="Basic and acidic residues" evidence="1">
    <location>
        <begin position="76"/>
        <end position="88"/>
    </location>
</feature>
<name>A0AAJ8JZ18_9TREE</name>
<feature type="compositionally biased region" description="Basic and acidic residues" evidence="1">
    <location>
        <begin position="47"/>
        <end position="62"/>
    </location>
</feature>
<dbReference type="RefSeq" id="XP_066071649.1">
    <property type="nucleotide sequence ID" value="XM_066215552.1"/>
</dbReference>
<sequence>MQGAATTRPGYAPARWRRARMINDGRQRRKLNGEDRSVGMECPPAGEPKKERQARKADEHMKKAGVQGKGGIGQQIRKDGVKSHRQNEFRSGPFFSVERDKGRGCSKRQYRQELGSDWWIVDCKGIRRSKAGSRAGGYSVTVSWVWKSPVTV</sequence>
<reference evidence="2" key="3">
    <citation type="submission" date="2024-01" db="EMBL/GenBank/DDBJ databases">
        <authorList>
            <person name="Coelho M.A."/>
            <person name="David-Palma M."/>
            <person name="Shea T."/>
            <person name="Sun S."/>
            <person name="Cuomo C.A."/>
            <person name="Heitman J."/>
        </authorList>
    </citation>
    <scope>NUCLEOTIDE SEQUENCE</scope>
    <source>
        <strain evidence="2">CBS 7841</strain>
    </source>
</reference>
<dbReference type="GeneID" id="91090402"/>
<dbReference type="EMBL" id="CP143791">
    <property type="protein sequence ID" value="WVN90949.1"/>
    <property type="molecule type" value="Genomic_DNA"/>
</dbReference>
<dbReference type="KEGG" id="cdep:91090402"/>
<proteinExistence type="predicted"/>
<evidence type="ECO:0000313" key="2">
    <source>
        <dbReference type="EMBL" id="WVN90949.1"/>
    </source>
</evidence>
<dbReference type="Proteomes" id="UP000094043">
    <property type="component" value="Chromosome 8"/>
</dbReference>
<feature type="compositionally biased region" description="Basic and acidic residues" evidence="1">
    <location>
        <begin position="21"/>
        <end position="38"/>
    </location>
</feature>
<accession>A0AAJ8JZ18</accession>
<reference evidence="2" key="2">
    <citation type="journal article" date="2022" name="Elife">
        <title>Obligate sexual reproduction of a homothallic fungus closely related to the Cryptococcus pathogenic species complex.</title>
        <authorList>
            <person name="Passer A.R."/>
            <person name="Clancey S.A."/>
            <person name="Shea T."/>
            <person name="David-Palma M."/>
            <person name="Averette A.F."/>
            <person name="Boekhout T."/>
            <person name="Porcel B.M."/>
            <person name="Nowrousian M."/>
            <person name="Cuomo C.A."/>
            <person name="Sun S."/>
            <person name="Heitman J."/>
            <person name="Coelho M.A."/>
        </authorList>
    </citation>
    <scope>NUCLEOTIDE SEQUENCE</scope>
    <source>
        <strain evidence="2">CBS 7841</strain>
    </source>
</reference>
<gene>
    <name evidence="2" type="ORF">L203_106194</name>
</gene>
<protein>
    <submittedName>
        <fullName evidence="2">Uncharacterized protein</fullName>
    </submittedName>
</protein>
<dbReference type="AlphaFoldDB" id="A0AAJ8JZ18"/>
<evidence type="ECO:0000313" key="3">
    <source>
        <dbReference type="Proteomes" id="UP000094043"/>
    </source>
</evidence>
<evidence type="ECO:0000256" key="1">
    <source>
        <dbReference type="SAM" id="MobiDB-lite"/>
    </source>
</evidence>
<feature type="region of interest" description="Disordered" evidence="1">
    <location>
        <begin position="1"/>
        <end position="106"/>
    </location>
</feature>